<gene>
    <name evidence="1" type="ORF">GPUH_LOCUS14055</name>
</gene>
<dbReference type="AlphaFoldDB" id="A0A183DZB2"/>
<reference evidence="3" key="1">
    <citation type="submission" date="2016-06" db="UniProtKB">
        <authorList>
            <consortium name="WormBaseParasite"/>
        </authorList>
    </citation>
    <scope>IDENTIFICATION</scope>
</reference>
<organism evidence="3">
    <name type="scientific">Gongylonema pulchrum</name>
    <dbReference type="NCBI Taxonomy" id="637853"/>
    <lineage>
        <taxon>Eukaryota</taxon>
        <taxon>Metazoa</taxon>
        <taxon>Ecdysozoa</taxon>
        <taxon>Nematoda</taxon>
        <taxon>Chromadorea</taxon>
        <taxon>Rhabditida</taxon>
        <taxon>Spirurina</taxon>
        <taxon>Spiruromorpha</taxon>
        <taxon>Spiruroidea</taxon>
        <taxon>Gongylonematidae</taxon>
        <taxon>Gongylonema</taxon>
    </lineage>
</organism>
<evidence type="ECO:0000313" key="1">
    <source>
        <dbReference type="EMBL" id="VDN23478.1"/>
    </source>
</evidence>
<keyword evidence="2" id="KW-1185">Reference proteome</keyword>
<reference evidence="1 2" key="2">
    <citation type="submission" date="2018-11" db="EMBL/GenBank/DDBJ databases">
        <authorList>
            <consortium name="Pathogen Informatics"/>
        </authorList>
    </citation>
    <scope>NUCLEOTIDE SEQUENCE [LARGE SCALE GENOMIC DNA]</scope>
</reference>
<evidence type="ECO:0000313" key="2">
    <source>
        <dbReference type="Proteomes" id="UP000271098"/>
    </source>
</evidence>
<dbReference type="Proteomes" id="UP000271098">
    <property type="component" value="Unassembled WGS sequence"/>
</dbReference>
<dbReference type="EMBL" id="UYRT01080841">
    <property type="protein sequence ID" value="VDN23478.1"/>
    <property type="molecule type" value="Genomic_DNA"/>
</dbReference>
<sequence>MSPFNRATPDPGTRLHSHFPGCSGLYYYYCIVEQSSSR</sequence>
<evidence type="ECO:0000313" key="3">
    <source>
        <dbReference type="WBParaSite" id="GPUH_0001406801-mRNA-1"/>
    </source>
</evidence>
<dbReference type="WBParaSite" id="GPUH_0001406801-mRNA-1">
    <property type="protein sequence ID" value="GPUH_0001406801-mRNA-1"/>
    <property type="gene ID" value="GPUH_0001406801"/>
</dbReference>
<proteinExistence type="predicted"/>
<name>A0A183DZB2_9BILA</name>
<accession>A0A183DZB2</accession>
<protein>
    <submittedName>
        <fullName evidence="1 3">Uncharacterized protein</fullName>
    </submittedName>
</protein>